<keyword evidence="2" id="KW-1133">Transmembrane helix</keyword>
<dbReference type="InterPro" id="IPR019635">
    <property type="entry name" value="DUF2500"/>
</dbReference>
<evidence type="ECO:0000256" key="1">
    <source>
        <dbReference type="SAM" id="MobiDB-lite"/>
    </source>
</evidence>
<organism evidence="3 4">
    <name type="scientific">Ornithinimicrobium kibberense</name>
    <dbReference type="NCBI Taxonomy" id="282060"/>
    <lineage>
        <taxon>Bacteria</taxon>
        <taxon>Bacillati</taxon>
        <taxon>Actinomycetota</taxon>
        <taxon>Actinomycetes</taxon>
        <taxon>Micrococcales</taxon>
        <taxon>Ornithinimicrobiaceae</taxon>
        <taxon>Ornithinimicrobium</taxon>
    </lineage>
</organism>
<name>A0ABV5V6G1_9MICO</name>
<dbReference type="Gene3D" id="2.40.50.660">
    <property type="match status" value="1"/>
</dbReference>
<keyword evidence="2" id="KW-0812">Transmembrane</keyword>
<evidence type="ECO:0000313" key="3">
    <source>
        <dbReference type="EMBL" id="MFB9733415.1"/>
    </source>
</evidence>
<dbReference type="Proteomes" id="UP001589613">
    <property type="component" value="Unassembled WGS sequence"/>
</dbReference>
<accession>A0ABV5V6G1</accession>
<evidence type="ECO:0000313" key="4">
    <source>
        <dbReference type="Proteomes" id="UP001589613"/>
    </source>
</evidence>
<sequence>MALIEEVGLMHTTMWRPLWAGANGSGPAMDPDVQFDPGVSLDPIAGPGEGLFSAMPVLMGIFFIIFVIVVVVKLVQAGQTFANNSALPEQTVAARVVGKRTHTEGGAGDSAVQTAYFATFEVGSGERIEVKIPPREYGQFAEGDQGQLTHQGTWYRGFERRRVIPTDGSWEAPGGPSLRPPNTT</sequence>
<feature type="region of interest" description="Disordered" evidence="1">
    <location>
        <begin position="165"/>
        <end position="184"/>
    </location>
</feature>
<comment type="caution">
    <text evidence="3">The sequence shown here is derived from an EMBL/GenBank/DDBJ whole genome shotgun (WGS) entry which is preliminary data.</text>
</comment>
<dbReference type="Pfam" id="PF10694">
    <property type="entry name" value="DUF2500"/>
    <property type="match status" value="1"/>
</dbReference>
<feature type="transmembrane region" description="Helical" evidence="2">
    <location>
        <begin position="51"/>
        <end position="75"/>
    </location>
</feature>
<dbReference type="RefSeq" id="WP_141339231.1">
    <property type="nucleotide sequence ID" value="NZ_JBHMAX010000036.1"/>
</dbReference>
<dbReference type="EMBL" id="JBHMAX010000036">
    <property type="protein sequence ID" value="MFB9733415.1"/>
    <property type="molecule type" value="Genomic_DNA"/>
</dbReference>
<keyword evidence="4" id="KW-1185">Reference proteome</keyword>
<reference evidence="3 4" key="1">
    <citation type="submission" date="2024-09" db="EMBL/GenBank/DDBJ databases">
        <authorList>
            <person name="Sun Q."/>
            <person name="Mori K."/>
        </authorList>
    </citation>
    <scope>NUCLEOTIDE SEQUENCE [LARGE SCALE GENOMIC DNA]</scope>
    <source>
        <strain evidence="3 4">JCM 12763</strain>
    </source>
</reference>
<keyword evidence="2" id="KW-0472">Membrane</keyword>
<protein>
    <submittedName>
        <fullName evidence="3">DUF2500 domain-containing protein</fullName>
    </submittedName>
</protein>
<gene>
    <name evidence="3" type="ORF">ACFFN0_15305</name>
</gene>
<proteinExistence type="predicted"/>
<evidence type="ECO:0000256" key="2">
    <source>
        <dbReference type="SAM" id="Phobius"/>
    </source>
</evidence>